<keyword evidence="12" id="KW-1185">Reference proteome</keyword>
<dbReference type="SMART" id="SM00249">
    <property type="entry name" value="PHD"/>
    <property type="match status" value="1"/>
</dbReference>
<dbReference type="InterPro" id="IPR001965">
    <property type="entry name" value="Znf_PHD"/>
</dbReference>
<dbReference type="CDD" id="cd15505">
    <property type="entry name" value="PHD_ING"/>
    <property type="match status" value="1"/>
</dbReference>
<feature type="binding site" evidence="7">
    <location>
        <position position="138"/>
    </location>
    <ligand>
        <name>Zn(2+)</name>
        <dbReference type="ChEBI" id="CHEBI:29105"/>
        <label>2</label>
    </ligand>
</feature>
<evidence type="ECO:0000256" key="3">
    <source>
        <dbReference type="ARBA" id="ARBA00022723"/>
    </source>
</evidence>
<evidence type="ECO:0000259" key="10">
    <source>
        <dbReference type="PROSITE" id="PS50016"/>
    </source>
</evidence>
<evidence type="ECO:0000256" key="6">
    <source>
        <dbReference type="ARBA" id="ARBA00023242"/>
    </source>
</evidence>
<dbReference type="InterPro" id="IPR028651">
    <property type="entry name" value="ING_fam"/>
</dbReference>
<dbReference type="PROSITE" id="PS01359">
    <property type="entry name" value="ZF_PHD_1"/>
    <property type="match status" value="1"/>
</dbReference>
<evidence type="ECO:0000256" key="8">
    <source>
        <dbReference type="PROSITE-ProRule" id="PRU00146"/>
    </source>
</evidence>
<protein>
    <submittedName>
        <fullName evidence="11">Zinc finger, FYVE/PHD-type</fullName>
    </submittedName>
</protein>
<evidence type="ECO:0000256" key="7">
    <source>
        <dbReference type="PIRSR" id="PIRSR628651-51"/>
    </source>
</evidence>
<proteinExistence type="inferred from homology"/>
<feature type="domain" description="PHD-type" evidence="10">
    <location>
        <begin position="95"/>
        <end position="144"/>
    </location>
</feature>
<keyword evidence="5 7" id="KW-0862">Zinc</keyword>
<accession>A0A0V0QCD6</accession>
<dbReference type="SUPFAM" id="SSF57903">
    <property type="entry name" value="FYVE/PHD zinc finger"/>
    <property type="match status" value="1"/>
</dbReference>
<dbReference type="Gene3D" id="3.30.40.10">
    <property type="entry name" value="Zinc/RING finger domain, C3HC4 (zinc finger)"/>
    <property type="match status" value="1"/>
</dbReference>
<dbReference type="AlphaFoldDB" id="A0A0V0QCD6"/>
<feature type="binding site" evidence="7">
    <location>
        <position position="111"/>
    </location>
    <ligand>
        <name>Zn(2+)</name>
        <dbReference type="ChEBI" id="CHEBI:29105"/>
        <label>2</label>
    </ligand>
</feature>
<evidence type="ECO:0000256" key="1">
    <source>
        <dbReference type="ARBA" id="ARBA00004123"/>
    </source>
</evidence>
<dbReference type="OrthoDB" id="286641at2759"/>
<dbReference type="GO" id="GO:0005634">
    <property type="term" value="C:nucleus"/>
    <property type="evidence" value="ECO:0007669"/>
    <property type="project" value="UniProtKB-SubCell"/>
</dbReference>
<dbReference type="Pfam" id="PF23011">
    <property type="entry name" value="PHD-1st_NSD"/>
    <property type="match status" value="1"/>
</dbReference>
<dbReference type="InterPro" id="IPR019787">
    <property type="entry name" value="Znf_PHD-finger"/>
</dbReference>
<dbReference type="InParanoid" id="A0A0V0QCD6"/>
<keyword evidence="6" id="KW-0539">Nucleus</keyword>
<keyword evidence="9" id="KW-0175">Coiled coil</keyword>
<evidence type="ECO:0000256" key="4">
    <source>
        <dbReference type="ARBA" id="ARBA00022771"/>
    </source>
</evidence>
<dbReference type="InterPro" id="IPR019786">
    <property type="entry name" value="Zinc_finger_PHD-type_CS"/>
</dbReference>
<comment type="subcellular location">
    <subcellularLocation>
        <location evidence="1">Nucleus</location>
    </subcellularLocation>
</comment>
<feature type="binding site" evidence="7">
    <location>
        <position position="125"/>
    </location>
    <ligand>
        <name>Zn(2+)</name>
        <dbReference type="ChEBI" id="CHEBI:29105"/>
        <label>1</label>
    </ligand>
</feature>
<name>A0A0V0QCD6_PSEPJ</name>
<dbReference type="InterPro" id="IPR011011">
    <property type="entry name" value="Znf_FYVE_PHD"/>
</dbReference>
<reference evidence="11 12" key="1">
    <citation type="journal article" date="2015" name="Sci. Rep.">
        <title>Genome of the facultative scuticociliatosis pathogen Pseudocohnilembus persalinus provides insight into its virulence through horizontal gene transfer.</title>
        <authorList>
            <person name="Xiong J."/>
            <person name="Wang G."/>
            <person name="Cheng J."/>
            <person name="Tian M."/>
            <person name="Pan X."/>
            <person name="Warren A."/>
            <person name="Jiang C."/>
            <person name="Yuan D."/>
            <person name="Miao W."/>
        </authorList>
    </citation>
    <scope>NUCLEOTIDE SEQUENCE [LARGE SCALE GENOMIC DNA]</scope>
    <source>
        <strain evidence="11">36N120E</strain>
    </source>
</reference>
<dbReference type="InterPro" id="IPR059153">
    <property type="entry name" value="NSD_PHD-1st"/>
</dbReference>
<dbReference type="PANTHER" id="PTHR10333">
    <property type="entry name" value="INHIBITOR OF GROWTH PROTEIN"/>
    <property type="match status" value="1"/>
</dbReference>
<feature type="binding site" evidence="7">
    <location>
        <position position="116"/>
    </location>
    <ligand>
        <name>Zn(2+)</name>
        <dbReference type="ChEBI" id="CHEBI:29105"/>
        <label>2</label>
    </ligand>
</feature>
<feature type="binding site" evidence="7">
    <location>
        <position position="141"/>
    </location>
    <ligand>
        <name>Zn(2+)</name>
        <dbReference type="ChEBI" id="CHEBI:29105"/>
        <label>2</label>
    </ligand>
</feature>
<dbReference type="GO" id="GO:0008270">
    <property type="term" value="F:zinc ion binding"/>
    <property type="evidence" value="ECO:0007669"/>
    <property type="project" value="UniProtKB-KW"/>
</dbReference>
<evidence type="ECO:0000313" key="12">
    <source>
        <dbReference type="Proteomes" id="UP000054937"/>
    </source>
</evidence>
<feature type="binding site" evidence="7">
    <location>
        <position position="122"/>
    </location>
    <ligand>
        <name>Zn(2+)</name>
        <dbReference type="ChEBI" id="CHEBI:29105"/>
        <label>1</label>
    </ligand>
</feature>
<dbReference type="EMBL" id="LDAU01000204">
    <property type="protein sequence ID" value="KRW99767.1"/>
    <property type="molecule type" value="Genomic_DNA"/>
</dbReference>
<evidence type="ECO:0000256" key="9">
    <source>
        <dbReference type="SAM" id="Coils"/>
    </source>
</evidence>
<gene>
    <name evidence="11" type="ORF">PPERSA_07844</name>
</gene>
<dbReference type="Proteomes" id="UP000054937">
    <property type="component" value="Unassembled WGS sequence"/>
</dbReference>
<evidence type="ECO:0000256" key="2">
    <source>
        <dbReference type="ARBA" id="ARBA00010210"/>
    </source>
</evidence>
<sequence length="148" mass="17338">MQESELLYQSVDDSIRILEVDLKKFEDELKSNSNAAQSQIDSITNGTYSLKKKKKYEIKFLTKMMQDKKQDKLLQSAIDKEKEIATEWEINPAEPTYCFCNKASYGEMVQCENEFCEKEWFHYDCVGLSEPPVGKWYCKECASKQQKK</sequence>
<comment type="similarity">
    <text evidence="2">Belongs to the ING family.</text>
</comment>
<evidence type="ECO:0000256" key="5">
    <source>
        <dbReference type="ARBA" id="ARBA00022833"/>
    </source>
</evidence>
<comment type="caution">
    <text evidence="11">The sequence shown here is derived from an EMBL/GenBank/DDBJ whole genome shotgun (WGS) entry which is preliminary data.</text>
</comment>
<organism evidence="11 12">
    <name type="scientific">Pseudocohnilembus persalinus</name>
    <name type="common">Ciliate</name>
    <dbReference type="NCBI Taxonomy" id="266149"/>
    <lineage>
        <taxon>Eukaryota</taxon>
        <taxon>Sar</taxon>
        <taxon>Alveolata</taxon>
        <taxon>Ciliophora</taxon>
        <taxon>Intramacronucleata</taxon>
        <taxon>Oligohymenophorea</taxon>
        <taxon>Scuticociliatia</taxon>
        <taxon>Philasterida</taxon>
        <taxon>Pseudocohnilembidae</taxon>
        <taxon>Pseudocohnilembus</taxon>
    </lineage>
</organism>
<keyword evidence="4 8" id="KW-0863">Zinc-finger</keyword>
<dbReference type="PROSITE" id="PS50016">
    <property type="entry name" value="ZF_PHD_2"/>
    <property type="match status" value="1"/>
</dbReference>
<feature type="coiled-coil region" evidence="9">
    <location>
        <begin position="8"/>
        <end position="35"/>
    </location>
</feature>
<keyword evidence="3 7" id="KW-0479">Metal-binding</keyword>
<feature type="binding site" evidence="7">
    <location>
        <position position="100"/>
    </location>
    <ligand>
        <name>Zn(2+)</name>
        <dbReference type="ChEBI" id="CHEBI:29105"/>
        <label>1</label>
    </ligand>
</feature>
<evidence type="ECO:0000313" key="11">
    <source>
        <dbReference type="EMBL" id="KRW99767.1"/>
    </source>
</evidence>
<dbReference type="InterPro" id="IPR013083">
    <property type="entry name" value="Znf_RING/FYVE/PHD"/>
</dbReference>
<feature type="binding site" evidence="7">
    <location>
        <position position="98"/>
    </location>
    <ligand>
        <name>Zn(2+)</name>
        <dbReference type="ChEBI" id="CHEBI:29105"/>
        <label>1</label>
    </ligand>
</feature>